<dbReference type="Pfam" id="PF13189">
    <property type="entry name" value="Cytidylate_kin2"/>
    <property type="match status" value="1"/>
</dbReference>
<gene>
    <name evidence="1" type="ORF">WMO14_10920</name>
</gene>
<reference evidence="1 2" key="1">
    <citation type="submission" date="2024-03" db="EMBL/GenBank/DDBJ databases">
        <title>Human intestinal bacterial collection.</title>
        <authorList>
            <person name="Pauvert C."/>
            <person name="Hitch T.C.A."/>
            <person name="Clavel T."/>
        </authorList>
    </citation>
    <scope>NUCLEOTIDE SEQUENCE [LARGE SCALE GENOMIC DNA]</scope>
    <source>
        <strain evidence="1 2">CLA-AA-H255</strain>
    </source>
</reference>
<evidence type="ECO:0000313" key="2">
    <source>
        <dbReference type="Proteomes" id="UP001442364"/>
    </source>
</evidence>
<dbReference type="Gene3D" id="3.40.50.300">
    <property type="entry name" value="P-loop containing nucleotide triphosphate hydrolases"/>
    <property type="match status" value="1"/>
</dbReference>
<dbReference type="InterPro" id="IPR027417">
    <property type="entry name" value="P-loop_NTPase"/>
</dbReference>
<sequence>MDNLVITVARGFGSCGKRIAKQIADDLGIHCYENRILMLASQMSGLDEEVFAEVNEKLRSQNVFSAFLKGLPMQRSPKVEDRKFVSDEKLFEYQKQIIEQLADTESCVIVGKCADWILKDRPNVISLYIEAPRRFTLKEIMNRMGVNEATAARSITQTDKYRAEYYEHYTGGNYWTNPVNYDLTINTERVGFEGAVKLVEDYIKIKYPDFNIKCTNTGSTQEA</sequence>
<keyword evidence="2" id="KW-1185">Reference proteome</keyword>
<evidence type="ECO:0000313" key="1">
    <source>
        <dbReference type="EMBL" id="MEQ2380387.1"/>
    </source>
</evidence>
<dbReference type="RefSeq" id="WP_090140766.1">
    <property type="nucleotide sequence ID" value="NZ_DAWDIQ010000015.1"/>
</dbReference>
<organism evidence="1 2">
    <name type="scientific">[Lactobacillus] rogosae</name>
    <dbReference type="NCBI Taxonomy" id="706562"/>
    <lineage>
        <taxon>Bacteria</taxon>
        <taxon>Bacillati</taxon>
        <taxon>Bacillota</taxon>
        <taxon>Clostridia</taxon>
        <taxon>Lachnospirales</taxon>
        <taxon>Lachnospiraceae</taxon>
        <taxon>Lachnospira</taxon>
    </lineage>
</organism>
<dbReference type="EMBL" id="JBBMER010000008">
    <property type="protein sequence ID" value="MEQ2380387.1"/>
    <property type="molecule type" value="Genomic_DNA"/>
</dbReference>
<name>A0ABV1BXC0_9FIRM</name>
<dbReference type="Proteomes" id="UP001442364">
    <property type="component" value="Unassembled WGS sequence"/>
</dbReference>
<proteinExistence type="predicted"/>
<accession>A0ABV1BXC0</accession>
<protein>
    <submittedName>
        <fullName evidence="1">Cytidylate kinase-like family protein</fullName>
    </submittedName>
</protein>
<comment type="caution">
    <text evidence="1">The sequence shown here is derived from an EMBL/GenBank/DDBJ whole genome shotgun (WGS) entry which is preliminary data.</text>
</comment>